<sequence>MTIPIGKFMHAEHLGMDPEVYTIHARDKSILGHAEWYPRWRGYVFSPEDGIVLSWDCCLELSRFLENCNKAAN</sequence>
<proteinExistence type="predicted"/>
<accession>A0A6M3J788</accession>
<name>A0A6M3J788_9ZZZZ</name>
<reference evidence="1" key="1">
    <citation type="submission" date="2020-03" db="EMBL/GenBank/DDBJ databases">
        <title>The deep terrestrial virosphere.</title>
        <authorList>
            <person name="Holmfeldt K."/>
            <person name="Nilsson E."/>
            <person name="Simone D."/>
            <person name="Lopez-Fernandez M."/>
            <person name="Wu X."/>
            <person name="de Brujin I."/>
            <person name="Lundin D."/>
            <person name="Andersson A."/>
            <person name="Bertilsson S."/>
            <person name="Dopson M."/>
        </authorList>
    </citation>
    <scope>NUCLEOTIDE SEQUENCE</scope>
    <source>
        <strain evidence="1">MM415B00380</strain>
    </source>
</reference>
<dbReference type="EMBL" id="MT141544">
    <property type="protein sequence ID" value="QJA65776.1"/>
    <property type="molecule type" value="Genomic_DNA"/>
</dbReference>
<evidence type="ECO:0000313" key="1">
    <source>
        <dbReference type="EMBL" id="QJA65776.1"/>
    </source>
</evidence>
<dbReference type="AlphaFoldDB" id="A0A6M3J788"/>
<gene>
    <name evidence="1" type="ORF">MM415B00380_0028</name>
</gene>
<protein>
    <submittedName>
        <fullName evidence="1">Uncharacterized protein</fullName>
    </submittedName>
</protein>
<organism evidence="1">
    <name type="scientific">viral metagenome</name>
    <dbReference type="NCBI Taxonomy" id="1070528"/>
    <lineage>
        <taxon>unclassified sequences</taxon>
        <taxon>metagenomes</taxon>
        <taxon>organismal metagenomes</taxon>
    </lineage>
</organism>